<evidence type="ECO:0000313" key="1">
    <source>
        <dbReference type="EMBL" id="KKW28166.1"/>
    </source>
</evidence>
<sequence length="80" mass="9183">MKKISYCARSRFFRLRCFRPFIDGCFPFASADVSDISVSTEIFISEIGAKADVIIVNDGSREELLEKVEIFYQEHLAAHF</sequence>
<reference evidence="1 2" key="1">
    <citation type="journal article" date="2015" name="Nature">
        <title>rRNA introns, odd ribosomes, and small enigmatic genomes across a large radiation of phyla.</title>
        <authorList>
            <person name="Brown C.T."/>
            <person name="Hug L.A."/>
            <person name="Thomas B.C."/>
            <person name="Sharon I."/>
            <person name="Castelle C.J."/>
            <person name="Singh A."/>
            <person name="Wilkins M.J."/>
            <person name="Williams K.H."/>
            <person name="Banfield J.F."/>
        </authorList>
    </citation>
    <scope>NUCLEOTIDE SEQUENCE [LARGE SCALE GENOMIC DNA]</scope>
</reference>
<evidence type="ECO:0000313" key="2">
    <source>
        <dbReference type="Proteomes" id="UP000034185"/>
    </source>
</evidence>
<organism evidence="1 2">
    <name type="scientific">Candidatus Kaiserbacteria bacterium GW2011_GWB1_52_6</name>
    <dbReference type="NCBI Taxonomy" id="1618674"/>
    <lineage>
        <taxon>Bacteria</taxon>
        <taxon>Candidatus Kaiseribacteriota</taxon>
    </lineage>
</organism>
<proteinExistence type="predicted"/>
<dbReference type="Proteomes" id="UP000034185">
    <property type="component" value="Unassembled WGS sequence"/>
</dbReference>
<comment type="caution">
    <text evidence="1">The sequence shown here is derived from an EMBL/GenBank/DDBJ whole genome shotgun (WGS) entry which is preliminary data.</text>
</comment>
<protein>
    <submittedName>
        <fullName evidence="1">Uncharacterized protein</fullName>
    </submittedName>
</protein>
<name>A0A0G1XB41_9BACT</name>
<accession>A0A0G1XB41</accession>
<dbReference type="AlphaFoldDB" id="A0A0G1XB41"/>
<dbReference type="EMBL" id="LCRA01000001">
    <property type="protein sequence ID" value="KKW28166.1"/>
    <property type="molecule type" value="Genomic_DNA"/>
</dbReference>
<gene>
    <name evidence="1" type="ORF">UY70_C0001G0002</name>
</gene>